<feature type="non-terminal residue" evidence="2">
    <location>
        <position position="1"/>
    </location>
</feature>
<dbReference type="AlphaFoldDB" id="A0A392TH55"/>
<comment type="caution">
    <text evidence="2">The sequence shown here is derived from an EMBL/GenBank/DDBJ whole genome shotgun (WGS) entry which is preliminary data.</text>
</comment>
<keyword evidence="3" id="KW-1185">Reference proteome</keyword>
<feature type="compositionally biased region" description="Basic residues" evidence="1">
    <location>
        <begin position="49"/>
        <end position="59"/>
    </location>
</feature>
<sequence length="59" mass="6505">PVSQPQVVSIPILEDLVRNEVVKLFEVCMPNDVIESLRANPDGVTSKTKGSKKKVQVED</sequence>
<feature type="region of interest" description="Disordered" evidence="1">
    <location>
        <begin position="38"/>
        <end position="59"/>
    </location>
</feature>
<organism evidence="2 3">
    <name type="scientific">Trifolium medium</name>
    <dbReference type="NCBI Taxonomy" id="97028"/>
    <lineage>
        <taxon>Eukaryota</taxon>
        <taxon>Viridiplantae</taxon>
        <taxon>Streptophyta</taxon>
        <taxon>Embryophyta</taxon>
        <taxon>Tracheophyta</taxon>
        <taxon>Spermatophyta</taxon>
        <taxon>Magnoliopsida</taxon>
        <taxon>eudicotyledons</taxon>
        <taxon>Gunneridae</taxon>
        <taxon>Pentapetalae</taxon>
        <taxon>rosids</taxon>
        <taxon>fabids</taxon>
        <taxon>Fabales</taxon>
        <taxon>Fabaceae</taxon>
        <taxon>Papilionoideae</taxon>
        <taxon>50 kb inversion clade</taxon>
        <taxon>NPAAA clade</taxon>
        <taxon>Hologalegina</taxon>
        <taxon>IRL clade</taxon>
        <taxon>Trifolieae</taxon>
        <taxon>Trifolium</taxon>
    </lineage>
</organism>
<accession>A0A392TH55</accession>
<dbReference type="EMBL" id="LXQA010582520">
    <property type="protein sequence ID" value="MCI60489.1"/>
    <property type="molecule type" value="Genomic_DNA"/>
</dbReference>
<reference evidence="2 3" key="1">
    <citation type="journal article" date="2018" name="Front. Plant Sci.">
        <title>Red Clover (Trifolium pratense) and Zigzag Clover (T. medium) - A Picture of Genomic Similarities and Differences.</title>
        <authorList>
            <person name="Dluhosova J."/>
            <person name="Istvanek J."/>
            <person name="Nedelnik J."/>
            <person name="Repkova J."/>
        </authorList>
    </citation>
    <scope>NUCLEOTIDE SEQUENCE [LARGE SCALE GENOMIC DNA]</scope>
    <source>
        <strain evidence="3">cv. 10/8</strain>
        <tissue evidence="2">Leaf</tissue>
    </source>
</reference>
<name>A0A392TH55_9FABA</name>
<proteinExistence type="predicted"/>
<evidence type="ECO:0000256" key="1">
    <source>
        <dbReference type="SAM" id="MobiDB-lite"/>
    </source>
</evidence>
<dbReference type="Proteomes" id="UP000265520">
    <property type="component" value="Unassembled WGS sequence"/>
</dbReference>
<evidence type="ECO:0000313" key="3">
    <source>
        <dbReference type="Proteomes" id="UP000265520"/>
    </source>
</evidence>
<evidence type="ECO:0000313" key="2">
    <source>
        <dbReference type="EMBL" id="MCI60489.1"/>
    </source>
</evidence>
<protein>
    <submittedName>
        <fullName evidence="2">Uncharacterized protein</fullName>
    </submittedName>
</protein>